<dbReference type="GO" id="GO:0051301">
    <property type="term" value="P:cell division"/>
    <property type="evidence" value="ECO:0007669"/>
    <property type="project" value="UniProtKB-KW"/>
</dbReference>
<keyword evidence="3" id="KW-0539">Nucleus</keyword>
<name>A0AAP0KWS1_9MAGN</name>
<comment type="caution">
    <text evidence="8">The sequence shown here is derived from an EMBL/GenBank/DDBJ whole genome shotgun (WGS) entry which is preliminary data.</text>
</comment>
<organism evidence="8 9">
    <name type="scientific">Stephania cephalantha</name>
    <dbReference type="NCBI Taxonomy" id="152367"/>
    <lineage>
        <taxon>Eukaryota</taxon>
        <taxon>Viridiplantae</taxon>
        <taxon>Streptophyta</taxon>
        <taxon>Embryophyta</taxon>
        <taxon>Tracheophyta</taxon>
        <taxon>Spermatophyta</taxon>
        <taxon>Magnoliopsida</taxon>
        <taxon>Ranunculales</taxon>
        <taxon>Menispermaceae</taxon>
        <taxon>Menispermoideae</taxon>
        <taxon>Cissampelideae</taxon>
        <taxon>Stephania</taxon>
    </lineage>
</organism>
<dbReference type="PANTHER" id="PTHR35740:SF1">
    <property type="entry name" value="OS12G0111700 PROTEIN"/>
    <property type="match status" value="1"/>
</dbReference>
<keyword evidence="4" id="KW-0131">Cell cycle</keyword>
<evidence type="ECO:0000256" key="2">
    <source>
        <dbReference type="ARBA" id="ARBA00022776"/>
    </source>
</evidence>
<evidence type="ECO:0000256" key="1">
    <source>
        <dbReference type="ARBA" id="ARBA00022618"/>
    </source>
</evidence>
<sequence length="110" mass="12451">MEIVPFSCPPAGRIRNIGDVLITEQGDTTKLKKGRNDAFHFNTNPHAKNKKKCLFSTPEQHTLPQDFIDKQRAYFAEVDAFELLEEEASENEMEELNRATNAVPTDSANQ</sequence>
<gene>
    <name evidence="8" type="ORF">Scep_005816</name>
</gene>
<evidence type="ECO:0000313" key="8">
    <source>
        <dbReference type="EMBL" id="KAK9159242.1"/>
    </source>
</evidence>
<comment type="similarity">
    <text evidence="5">Belongs to the sororin family.</text>
</comment>
<dbReference type="EMBL" id="JBBNAG010000002">
    <property type="protein sequence ID" value="KAK9159242.1"/>
    <property type="molecule type" value="Genomic_DNA"/>
</dbReference>
<feature type="compositionally biased region" description="Polar residues" evidence="6">
    <location>
        <begin position="98"/>
        <end position="110"/>
    </location>
</feature>
<dbReference type="Pfam" id="PF25220">
    <property type="entry name" value="Sororin_C"/>
    <property type="match status" value="1"/>
</dbReference>
<proteinExistence type="inferred from homology"/>
<evidence type="ECO:0000256" key="4">
    <source>
        <dbReference type="ARBA" id="ARBA00023306"/>
    </source>
</evidence>
<dbReference type="AlphaFoldDB" id="A0AAP0KWS1"/>
<evidence type="ECO:0000259" key="7">
    <source>
        <dbReference type="Pfam" id="PF25220"/>
    </source>
</evidence>
<dbReference type="Proteomes" id="UP001419268">
    <property type="component" value="Unassembled WGS sequence"/>
</dbReference>
<dbReference type="GO" id="GO:0005634">
    <property type="term" value="C:nucleus"/>
    <property type="evidence" value="ECO:0007669"/>
    <property type="project" value="UniProtKB-SubCell"/>
</dbReference>
<evidence type="ECO:0000256" key="6">
    <source>
        <dbReference type="SAM" id="MobiDB-lite"/>
    </source>
</evidence>
<protein>
    <recommendedName>
        <fullName evidence="7">Sororin C-terminal region domain-containing protein</fullName>
    </recommendedName>
</protein>
<evidence type="ECO:0000313" key="9">
    <source>
        <dbReference type="Proteomes" id="UP001419268"/>
    </source>
</evidence>
<reference evidence="8 9" key="1">
    <citation type="submission" date="2024-01" db="EMBL/GenBank/DDBJ databases">
        <title>Genome assemblies of Stephania.</title>
        <authorList>
            <person name="Yang L."/>
        </authorList>
    </citation>
    <scope>NUCLEOTIDE SEQUENCE [LARGE SCALE GENOMIC DNA]</scope>
    <source>
        <strain evidence="8">JXDWG</strain>
        <tissue evidence="8">Leaf</tissue>
    </source>
</reference>
<accession>A0AAP0KWS1</accession>
<feature type="region of interest" description="Disordered" evidence="6">
    <location>
        <begin position="88"/>
        <end position="110"/>
    </location>
</feature>
<feature type="domain" description="Sororin C-terminal region" evidence="7">
    <location>
        <begin position="63"/>
        <end position="86"/>
    </location>
</feature>
<dbReference type="PANTHER" id="PTHR35740">
    <property type="entry name" value="OS12G0111700 PROTEIN"/>
    <property type="match status" value="1"/>
</dbReference>
<evidence type="ECO:0000256" key="5">
    <source>
        <dbReference type="ARBA" id="ARBA00093465"/>
    </source>
</evidence>
<evidence type="ECO:0000256" key="3">
    <source>
        <dbReference type="ARBA" id="ARBA00023242"/>
    </source>
</evidence>
<keyword evidence="9" id="KW-1185">Reference proteome</keyword>
<keyword evidence="1" id="KW-0132">Cell division</keyword>
<keyword evidence="2" id="KW-0498">Mitosis</keyword>
<dbReference type="InterPro" id="IPR057337">
    <property type="entry name" value="Sororin_C"/>
</dbReference>